<dbReference type="GO" id="GO:0051082">
    <property type="term" value="F:unfolded protein binding"/>
    <property type="evidence" value="ECO:0007669"/>
    <property type="project" value="TreeGrafter"/>
</dbReference>
<dbReference type="CDD" id="cd00446">
    <property type="entry name" value="GrpE"/>
    <property type="match status" value="1"/>
</dbReference>
<dbReference type="PROSITE" id="PS01071">
    <property type="entry name" value="GRPE"/>
    <property type="match status" value="1"/>
</dbReference>
<dbReference type="GO" id="GO:0051087">
    <property type="term" value="F:protein-folding chaperone binding"/>
    <property type="evidence" value="ECO:0007669"/>
    <property type="project" value="InterPro"/>
</dbReference>
<dbReference type="FunFam" id="2.30.22.10:FF:000001">
    <property type="entry name" value="Protein GrpE"/>
    <property type="match status" value="1"/>
</dbReference>
<dbReference type="GO" id="GO:0005737">
    <property type="term" value="C:cytoplasm"/>
    <property type="evidence" value="ECO:0007669"/>
    <property type="project" value="UniProtKB-SubCell"/>
</dbReference>
<evidence type="ECO:0000256" key="7">
    <source>
        <dbReference type="ARBA" id="ARBA00053401"/>
    </source>
</evidence>
<dbReference type="NCBIfam" id="NF010738">
    <property type="entry name" value="PRK14140.1"/>
    <property type="match status" value="1"/>
</dbReference>
<comment type="subcellular location">
    <subcellularLocation>
        <location evidence="1 10">Cytoplasm</location>
    </subcellularLocation>
</comment>
<evidence type="ECO:0000256" key="2">
    <source>
        <dbReference type="ARBA" id="ARBA00009054"/>
    </source>
</evidence>
<evidence type="ECO:0000313" key="15">
    <source>
        <dbReference type="Proteomes" id="UP000188603"/>
    </source>
</evidence>
<evidence type="ECO:0000256" key="9">
    <source>
        <dbReference type="ARBA" id="ARBA00076414"/>
    </source>
</evidence>
<dbReference type="InterPro" id="IPR000740">
    <property type="entry name" value="GrpE"/>
</dbReference>
<organism evidence="14 15">
    <name type="scientific">Novibacillus thermophilus</name>
    <dbReference type="NCBI Taxonomy" id="1471761"/>
    <lineage>
        <taxon>Bacteria</taxon>
        <taxon>Bacillati</taxon>
        <taxon>Bacillota</taxon>
        <taxon>Bacilli</taxon>
        <taxon>Bacillales</taxon>
        <taxon>Thermoactinomycetaceae</taxon>
        <taxon>Novibacillus</taxon>
    </lineage>
</organism>
<keyword evidence="15" id="KW-1185">Reference proteome</keyword>
<evidence type="ECO:0000256" key="10">
    <source>
        <dbReference type="HAMAP-Rule" id="MF_01151"/>
    </source>
</evidence>
<dbReference type="SUPFAM" id="SSF58014">
    <property type="entry name" value="Coiled-coil domain of nucleotide exchange factor GrpE"/>
    <property type="match status" value="1"/>
</dbReference>
<evidence type="ECO:0000256" key="5">
    <source>
        <dbReference type="ARBA" id="ARBA00023016"/>
    </source>
</evidence>
<keyword evidence="4 10" id="KW-0963">Cytoplasm</keyword>
<comment type="function">
    <text evidence="7 10 11">Participates actively in the response to hyperosmotic and heat shock by preventing the aggregation of stress-denatured proteins, in association with DnaK and GrpE. It is the nucleotide exchange factor for DnaK and may function as a thermosensor. Unfolded proteins bind initially to DnaJ; upon interaction with the DnaJ-bound protein, DnaK hydrolyzes its bound ATP, resulting in the formation of a stable complex. GrpE releases ADP from DnaK; ATP binding to DnaK triggers the release of the substrate protein, thus completing the reaction cycle. Several rounds of ATP-dependent interactions between DnaJ, DnaK and GrpE are required for fully efficient folding.</text>
</comment>
<name>A0A1U9K5P6_9BACL</name>
<dbReference type="PRINTS" id="PR00773">
    <property type="entry name" value="GRPEPROTEIN"/>
</dbReference>
<comment type="similarity">
    <text evidence="2 10 12">Belongs to the GrpE family.</text>
</comment>
<dbReference type="KEGG" id="ntr:B0W44_05650"/>
<proteinExistence type="inferred from homology"/>
<protein>
    <recommendedName>
        <fullName evidence="8 10">Protein GrpE</fullName>
    </recommendedName>
    <alternativeName>
        <fullName evidence="9 10">HSP-70 cofactor</fullName>
    </alternativeName>
</protein>
<dbReference type="GO" id="GO:0042803">
    <property type="term" value="F:protein homodimerization activity"/>
    <property type="evidence" value="ECO:0007669"/>
    <property type="project" value="InterPro"/>
</dbReference>
<dbReference type="EMBL" id="CP019699">
    <property type="protein sequence ID" value="AQS55342.1"/>
    <property type="molecule type" value="Genomic_DNA"/>
</dbReference>
<evidence type="ECO:0000256" key="12">
    <source>
        <dbReference type="RuleBase" id="RU004478"/>
    </source>
</evidence>
<dbReference type="InterPro" id="IPR013805">
    <property type="entry name" value="GrpE_CC"/>
</dbReference>
<dbReference type="AlphaFoldDB" id="A0A1U9K5P6"/>
<dbReference type="GO" id="GO:0000774">
    <property type="term" value="F:adenyl-nucleotide exchange factor activity"/>
    <property type="evidence" value="ECO:0007669"/>
    <property type="project" value="InterPro"/>
</dbReference>
<evidence type="ECO:0000256" key="13">
    <source>
        <dbReference type="SAM" id="MobiDB-lite"/>
    </source>
</evidence>
<dbReference type="Pfam" id="PF01025">
    <property type="entry name" value="GrpE"/>
    <property type="match status" value="1"/>
</dbReference>
<dbReference type="NCBIfam" id="NF010748">
    <property type="entry name" value="PRK14150.1"/>
    <property type="match status" value="1"/>
</dbReference>
<feature type="compositionally biased region" description="Acidic residues" evidence="13">
    <location>
        <begin position="14"/>
        <end position="25"/>
    </location>
</feature>
<evidence type="ECO:0000256" key="8">
    <source>
        <dbReference type="ARBA" id="ARBA00072274"/>
    </source>
</evidence>
<dbReference type="Gene3D" id="2.30.22.10">
    <property type="entry name" value="Head domain of nucleotide exchange factor GrpE"/>
    <property type="match status" value="1"/>
</dbReference>
<evidence type="ECO:0000256" key="3">
    <source>
        <dbReference type="ARBA" id="ARBA00011738"/>
    </source>
</evidence>
<evidence type="ECO:0000256" key="4">
    <source>
        <dbReference type="ARBA" id="ARBA00022490"/>
    </source>
</evidence>
<dbReference type="PANTHER" id="PTHR21237">
    <property type="entry name" value="GRPE PROTEIN"/>
    <property type="match status" value="1"/>
</dbReference>
<dbReference type="STRING" id="1471761.B0W44_05650"/>
<feature type="compositionally biased region" description="Basic and acidic residues" evidence="13">
    <location>
        <begin position="39"/>
        <end position="56"/>
    </location>
</feature>
<dbReference type="PANTHER" id="PTHR21237:SF23">
    <property type="entry name" value="GRPE PROTEIN HOMOLOG, MITOCHONDRIAL"/>
    <property type="match status" value="1"/>
</dbReference>
<sequence length="205" mass="23115">MNVEDKEAAHVENGADEVNEAEDGQSEAPPSEAESGASPEREEDKTPHRERLEELEKHVSKLERELSEMKDRYLRVQADLENFRRRTRKEKEEQAKYAALPVVKALLPALDNLERALDAARSENASSDGLGQGVEMVTKQMFDILKEFGLESIPSVGEPFNPEFHEAVMTVESEEHESGTVVEELQKGYLLKDRVIRPAMVKVSQ</sequence>
<gene>
    <name evidence="10" type="primary">grpE</name>
    <name evidence="14" type="ORF">B0W44_05650</name>
</gene>
<evidence type="ECO:0000256" key="11">
    <source>
        <dbReference type="RuleBase" id="RU000639"/>
    </source>
</evidence>
<dbReference type="Gene3D" id="3.90.20.20">
    <property type="match status" value="1"/>
</dbReference>
<reference evidence="14 15" key="1">
    <citation type="journal article" date="2015" name="Int. J. Syst. Evol. Microbiol.">
        <title>Novibacillus thermophilus gen. nov., sp. nov., a Gram-staining-negative and moderately thermophilic member of the family Thermoactinomycetaceae.</title>
        <authorList>
            <person name="Yang G."/>
            <person name="Chen J."/>
            <person name="Zhou S."/>
        </authorList>
    </citation>
    <scope>NUCLEOTIDE SEQUENCE [LARGE SCALE GENOMIC DNA]</scope>
    <source>
        <strain evidence="14 15">SG-1</strain>
    </source>
</reference>
<keyword evidence="6 10" id="KW-0143">Chaperone</keyword>
<dbReference type="HAMAP" id="MF_01151">
    <property type="entry name" value="GrpE"/>
    <property type="match status" value="1"/>
</dbReference>
<dbReference type="GO" id="GO:0006457">
    <property type="term" value="P:protein folding"/>
    <property type="evidence" value="ECO:0007669"/>
    <property type="project" value="InterPro"/>
</dbReference>
<dbReference type="InterPro" id="IPR009012">
    <property type="entry name" value="GrpE_head"/>
</dbReference>
<dbReference type="Proteomes" id="UP000188603">
    <property type="component" value="Chromosome"/>
</dbReference>
<evidence type="ECO:0000313" key="14">
    <source>
        <dbReference type="EMBL" id="AQS55342.1"/>
    </source>
</evidence>
<feature type="compositionally biased region" description="Basic and acidic residues" evidence="13">
    <location>
        <begin position="1"/>
        <end position="10"/>
    </location>
</feature>
<accession>A0A1U9K5P6</accession>
<evidence type="ECO:0000256" key="1">
    <source>
        <dbReference type="ARBA" id="ARBA00004496"/>
    </source>
</evidence>
<comment type="subunit">
    <text evidence="3 10">Homodimer.</text>
</comment>
<dbReference type="SUPFAM" id="SSF51064">
    <property type="entry name" value="Head domain of nucleotide exchange factor GrpE"/>
    <property type="match status" value="1"/>
</dbReference>
<feature type="region of interest" description="Disordered" evidence="13">
    <location>
        <begin position="1"/>
        <end position="56"/>
    </location>
</feature>
<keyword evidence="5 10" id="KW-0346">Stress response</keyword>
<evidence type="ECO:0000256" key="6">
    <source>
        <dbReference type="ARBA" id="ARBA00023186"/>
    </source>
</evidence>